<dbReference type="GO" id="GO:0003941">
    <property type="term" value="F:L-serine ammonia-lyase activity"/>
    <property type="evidence" value="ECO:0007669"/>
    <property type="project" value="TreeGrafter"/>
</dbReference>
<feature type="domain" description="Tryptophan synthase beta chain-like PALP" evidence="5">
    <location>
        <begin position="17"/>
        <end position="307"/>
    </location>
</feature>
<dbReference type="FunFam" id="3.40.50.1100:FF:000005">
    <property type="entry name" value="Threonine dehydratase catabolic"/>
    <property type="match status" value="1"/>
</dbReference>
<dbReference type="AlphaFoldDB" id="A0A2M9FWL4"/>
<evidence type="ECO:0000256" key="4">
    <source>
        <dbReference type="ARBA" id="ARBA00023239"/>
    </source>
</evidence>
<proteinExistence type="inferred from homology"/>
<dbReference type="InterPro" id="IPR036052">
    <property type="entry name" value="TrpB-like_PALP_sf"/>
</dbReference>
<dbReference type="InterPro" id="IPR050147">
    <property type="entry name" value="Ser/Thr_Dehydratase"/>
</dbReference>
<dbReference type="GO" id="GO:0009097">
    <property type="term" value="P:isoleucine biosynthetic process"/>
    <property type="evidence" value="ECO:0007669"/>
    <property type="project" value="TreeGrafter"/>
</dbReference>
<comment type="cofactor">
    <cofactor evidence="1">
        <name>pyridoxal 5'-phosphate</name>
        <dbReference type="ChEBI" id="CHEBI:597326"/>
    </cofactor>
</comment>
<keyword evidence="7" id="KW-1185">Reference proteome</keyword>
<sequence length="315" mass="32776">MTDVTLADIEAAADRIRGAVRRTPLFRPDPVAGRQAGCALHLKLENLQLAGSFKARGAANTALSLPPEELRRGLVTASGGNHGLGVAAAAKAAGIPAAIYLSSNATPDKISRLESFGAEVIVEGEVWDDANALALARAERDGRTYVHPFAQASVIAGQGTVALELLEDLPDVETVAIAIGGGGLISGVATALKARNPSIRIIGVEAEGAPTLKRSRDAGELITLEKITTRVATLAPRRSAQINLDIVSRLVDDIVLVSDEEMIDAARWLWSQCAIAAEMAGAAGLAAVLQRRFPCRADEKVGVLVCGAGTDGMPR</sequence>
<dbReference type="PANTHER" id="PTHR48078">
    <property type="entry name" value="THREONINE DEHYDRATASE, MITOCHONDRIAL-RELATED"/>
    <property type="match status" value="1"/>
</dbReference>
<comment type="caution">
    <text evidence="6">The sequence shown here is derived from an EMBL/GenBank/DDBJ whole genome shotgun (WGS) entry which is preliminary data.</text>
</comment>
<dbReference type="OrthoDB" id="9811476at2"/>
<dbReference type="EMBL" id="PHIG01000054">
    <property type="protein sequence ID" value="PJK27844.1"/>
    <property type="molecule type" value="Genomic_DNA"/>
</dbReference>
<reference evidence="6 7" key="1">
    <citation type="submission" date="2017-11" db="EMBL/GenBank/DDBJ databases">
        <title>Draft genome sequence of Rhizobiales bacterium SY3-13.</title>
        <authorList>
            <person name="Sun C."/>
        </authorList>
    </citation>
    <scope>NUCLEOTIDE SEQUENCE [LARGE SCALE GENOMIC DNA]</scope>
    <source>
        <strain evidence="6 7">SY3-13</strain>
    </source>
</reference>
<comment type="similarity">
    <text evidence="2">Belongs to the serine/threonine dehydratase family.</text>
</comment>
<dbReference type="PANTHER" id="PTHR48078:SF6">
    <property type="entry name" value="L-THREONINE DEHYDRATASE CATABOLIC TDCB"/>
    <property type="match status" value="1"/>
</dbReference>
<evidence type="ECO:0000256" key="1">
    <source>
        <dbReference type="ARBA" id="ARBA00001933"/>
    </source>
</evidence>
<keyword evidence="4" id="KW-0456">Lyase</keyword>
<dbReference type="SUPFAM" id="SSF53686">
    <property type="entry name" value="Tryptophan synthase beta subunit-like PLP-dependent enzymes"/>
    <property type="match status" value="1"/>
</dbReference>
<protein>
    <submittedName>
        <fullName evidence="6">Serine/threonine dehydratase</fullName>
    </submittedName>
</protein>
<dbReference type="GO" id="GO:0006567">
    <property type="term" value="P:L-threonine catabolic process"/>
    <property type="evidence" value="ECO:0007669"/>
    <property type="project" value="TreeGrafter"/>
</dbReference>
<evidence type="ECO:0000313" key="7">
    <source>
        <dbReference type="Proteomes" id="UP000229498"/>
    </source>
</evidence>
<dbReference type="Gene3D" id="3.40.50.1100">
    <property type="match status" value="2"/>
</dbReference>
<evidence type="ECO:0000256" key="3">
    <source>
        <dbReference type="ARBA" id="ARBA00022898"/>
    </source>
</evidence>
<dbReference type="Pfam" id="PF00291">
    <property type="entry name" value="PALP"/>
    <property type="match status" value="1"/>
</dbReference>
<name>A0A2M9FWL4_9PROT</name>
<dbReference type="GO" id="GO:0006565">
    <property type="term" value="P:L-serine catabolic process"/>
    <property type="evidence" value="ECO:0007669"/>
    <property type="project" value="TreeGrafter"/>
</dbReference>
<accession>A0A2M9FWL4</accession>
<dbReference type="GO" id="GO:0004794">
    <property type="term" value="F:threonine deaminase activity"/>
    <property type="evidence" value="ECO:0007669"/>
    <property type="project" value="TreeGrafter"/>
</dbReference>
<dbReference type="Proteomes" id="UP000229498">
    <property type="component" value="Unassembled WGS sequence"/>
</dbReference>
<evidence type="ECO:0000256" key="2">
    <source>
        <dbReference type="ARBA" id="ARBA00010869"/>
    </source>
</evidence>
<dbReference type="RefSeq" id="WP_109795669.1">
    <property type="nucleotide sequence ID" value="NZ_PHIG01000054.1"/>
</dbReference>
<evidence type="ECO:0000259" key="5">
    <source>
        <dbReference type="Pfam" id="PF00291"/>
    </source>
</evidence>
<gene>
    <name evidence="6" type="ORF">CVT23_20425</name>
</gene>
<keyword evidence="3" id="KW-0663">Pyridoxal phosphate</keyword>
<dbReference type="CDD" id="cd01562">
    <property type="entry name" value="Thr-dehyd"/>
    <property type="match status" value="1"/>
</dbReference>
<dbReference type="InterPro" id="IPR001926">
    <property type="entry name" value="TrpB-like_PALP"/>
</dbReference>
<organism evidence="6 7">
    <name type="scientific">Minwuia thermotolerans</name>
    <dbReference type="NCBI Taxonomy" id="2056226"/>
    <lineage>
        <taxon>Bacteria</taxon>
        <taxon>Pseudomonadati</taxon>
        <taxon>Pseudomonadota</taxon>
        <taxon>Alphaproteobacteria</taxon>
        <taxon>Minwuiales</taxon>
        <taxon>Minwuiaceae</taxon>
        <taxon>Minwuia</taxon>
    </lineage>
</organism>
<evidence type="ECO:0000313" key="6">
    <source>
        <dbReference type="EMBL" id="PJK27844.1"/>
    </source>
</evidence>